<dbReference type="EMBL" id="CP158272">
    <property type="protein sequence ID" value="XDJ97840.1"/>
    <property type="molecule type" value="Genomic_DNA"/>
</dbReference>
<dbReference type="PROSITE" id="PS50943">
    <property type="entry name" value="HTH_CROC1"/>
    <property type="match status" value="1"/>
</dbReference>
<evidence type="ECO:0000313" key="12">
    <source>
        <dbReference type="EMBL" id="XDJ76571.1"/>
    </source>
</evidence>
<dbReference type="SUPFAM" id="SSF47413">
    <property type="entry name" value="lambda repressor-like DNA-binding domains"/>
    <property type="match status" value="1"/>
</dbReference>
<dbReference type="EMBL" id="CP158269">
    <property type="protein sequence ID" value="XDJ86875.1"/>
    <property type="molecule type" value="Genomic_DNA"/>
</dbReference>
<evidence type="ECO:0000313" key="5">
    <source>
        <dbReference type="EMBL" id="XDJ56071.1"/>
    </source>
</evidence>
<feature type="domain" description="HTH cro/C1-type" evidence="2">
    <location>
        <begin position="23"/>
        <end position="71"/>
    </location>
</feature>
<evidence type="ECO:0000313" key="17">
    <source>
        <dbReference type="EMBL" id="XDJ94050.1"/>
    </source>
</evidence>
<dbReference type="EMBL" id="CP158270">
    <property type="protein sequence ID" value="XDJ90819.1"/>
    <property type="molecule type" value="Genomic_DNA"/>
</dbReference>
<dbReference type="NCBIfam" id="TIGR02607">
    <property type="entry name" value="antidote_HigA"/>
    <property type="match status" value="1"/>
</dbReference>
<protein>
    <submittedName>
        <fullName evidence="12">HigA family addiction module antitoxin</fullName>
    </submittedName>
</protein>
<evidence type="ECO:0000313" key="10">
    <source>
        <dbReference type="EMBL" id="XDJ71306.1"/>
    </source>
</evidence>
<dbReference type="InterPro" id="IPR010982">
    <property type="entry name" value="Lambda_DNA-bd_dom_sf"/>
</dbReference>
<dbReference type="Pfam" id="PF01381">
    <property type="entry name" value="HTH_3"/>
    <property type="match status" value="1"/>
</dbReference>
<dbReference type="EMBL" id="CP158259">
    <property type="protein sequence ID" value="XDJ60501.1"/>
    <property type="molecule type" value="Genomic_DNA"/>
</dbReference>
<dbReference type="AlphaFoldDB" id="A0AB39F9N7"/>
<dbReference type="RefSeq" id="WP_368641257.1">
    <property type="nucleotide sequence ID" value="NZ_CP158253.1"/>
</dbReference>
<reference evidence="12" key="1">
    <citation type="submission" date="2024-05" db="EMBL/GenBank/DDBJ databases">
        <authorList>
            <person name="Luo Y.-C."/>
            <person name="Nicholds J."/>
            <person name="Mortimer T."/>
            <person name="Maboni G."/>
        </authorList>
    </citation>
    <scope>NUCLEOTIDE SEQUENCE</scope>
    <source>
        <strain evidence="18">124370</strain>
        <strain evidence="19">124566</strain>
        <strain evidence="17">124953</strain>
        <strain evidence="16">130308</strain>
        <strain evidence="15">130416</strain>
        <strain evidence="14">140124</strain>
        <strain evidence="13">143751</strain>
        <strain evidence="12">143769</strain>
        <strain evidence="11">143811</strain>
        <strain evidence="10">143936</strain>
        <strain evidence="9">145849</strain>
        <strain evidence="8">145850</strain>
        <strain evidence="7">145852</strain>
        <strain evidence="6">148131</strain>
        <strain evidence="5">150221</strain>
        <strain evidence="4">150964</strain>
        <strain evidence="3">153271</strain>
    </source>
</reference>
<dbReference type="InterPro" id="IPR001387">
    <property type="entry name" value="Cro/C1-type_HTH"/>
</dbReference>
<dbReference type="EMBL" id="CP158271">
    <property type="protein sequence ID" value="XDJ94050.1"/>
    <property type="molecule type" value="Genomic_DNA"/>
</dbReference>
<evidence type="ECO:0000313" key="7">
    <source>
        <dbReference type="EMBL" id="XDJ60501.1"/>
    </source>
</evidence>
<dbReference type="EMBL" id="CP158260">
    <property type="protein sequence ID" value="XDJ64883.1"/>
    <property type="molecule type" value="Genomic_DNA"/>
</dbReference>
<dbReference type="EMBL" id="CP158257">
    <property type="protein sequence ID" value="XDJ56071.1"/>
    <property type="molecule type" value="Genomic_DNA"/>
</dbReference>
<evidence type="ECO:0000313" key="15">
    <source>
        <dbReference type="EMBL" id="XDJ86875.1"/>
    </source>
</evidence>
<evidence type="ECO:0000313" key="13">
    <source>
        <dbReference type="EMBL" id="XDJ81406.1"/>
    </source>
</evidence>
<dbReference type="EMBL" id="CP158256">
    <property type="protein sequence ID" value="XDJ53458.1"/>
    <property type="molecule type" value="Genomic_DNA"/>
</dbReference>
<dbReference type="EMBL" id="CP158273">
    <property type="protein sequence ID" value="XDJ95192.1"/>
    <property type="molecule type" value="Genomic_DNA"/>
</dbReference>
<dbReference type="EMBL" id="CP158258">
    <property type="protein sequence ID" value="XDJ58753.1"/>
    <property type="molecule type" value="Genomic_DNA"/>
</dbReference>
<dbReference type="EMBL" id="CP158264">
    <property type="protein sequence ID" value="XDJ73579.1"/>
    <property type="molecule type" value="Genomic_DNA"/>
</dbReference>
<dbReference type="EMBL" id="CP158261">
    <property type="protein sequence ID" value="XDJ65459.1"/>
    <property type="molecule type" value="Genomic_DNA"/>
</dbReference>
<sequence length="103" mass="11475">MIKSGMRPIHPGHILREDYLKPLGMSANALARHLLVPASRINDILLERRGITADTALRLSRYFGGDALSWLNLQVAFDLRTAELNTDLQTVLESLQPMEPTPA</sequence>
<dbReference type="EMBL" id="CP158265">
    <property type="protein sequence ID" value="XDJ76571.1"/>
    <property type="molecule type" value="Genomic_DNA"/>
</dbReference>
<evidence type="ECO:0000313" key="3">
    <source>
        <dbReference type="EMBL" id="XDJ44708.1"/>
    </source>
</evidence>
<dbReference type="Gene3D" id="1.10.260.40">
    <property type="entry name" value="lambda repressor-like DNA-binding domains"/>
    <property type="match status" value="1"/>
</dbReference>
<evidence type="ECO:0000259" key="2">
    <source>
        <dbReference type="PROSITE" id="PS50943"/>
    </source>
</evidence>
<dbReference type="EMBL" id="CP158266">
    <property type="protein sequence ID" value="XDJ81406.1"/>
    <property type="molecule type" value="Genomic_DNA"/>
</dbReference>
<dbReference type="EMBL" id="CP158268">
    <property type="protein sequence ID" value="XDJ84461.1"/>
    <property type="molecule type" value="Genomic_DNA"/>
</dbReference>
<accession>A0AB39F9N7</accession>
<evidence type="ECO:0000313" key="18">
    <source>
        <dbReference type="EMBL" id="XDJ95192.1"/>
    </source>
</evidence>
<evidence type="ECO:0000313" key="19">
    <source>
        <dbReference type="EMBL" id="XDJ97840.1"/>
    </source>
</evidence>
<dbReference type="GeneID" id="93066369"/>
<evidence type="ECO:0000313" key="6">
    <source>
        <dbReference type="EMBL" id="XDJ58753.1"/>
    </source>
</evidence>
<evidence type="ECO:0000313" key="8">
    <source>
        <dbReference type="EMBL" id="XDJ64883.1"/>
    </source>
</evidence>
<dbReference type="GO" id="GO:0003677">
    <property type="term" value="F:DNA binding"/>
    <property type="evidence" value="ECO:0007669"/>
    <property type="project" value="UniProtKB-KW"/>
</dbReference>
<organism evidence="12">
    <name type="scientific">Castellaniella ginsengisoli</name>
    <dbReference type="NCBI Taxonomy" id="546114"/>
    <lineage>
        <taxon>Bacteria</taxon>
        <taxon>Pseudomonadati</taxon>
        <taxon>Pseudomonadota</taxon>
        <taxon>Betaproteobacteria</taxon>
        <taxon>Burkholderiales</taxon>
        <taxon>Alcaligenaceae</taxon>
        <taxon>Castellaniella</taxon>
    </lineage>
</organism>
<evidence type="ECO:0000313" key="16">
    <source>
        <dbReference type="EMBL" id="XDJ90819.1"/>
    </source>
</evidence>
<dbReference type="EMBL" id="CP158253">
    <property type="protein sequence ID" value="XDJ44708.1"/>
    <property type="molecule type" value="Genomic_DNA"/>
</dbReference>
<dbReference type="EMBL" id="CP158263">
    <property type="protein sequence ID" value="XDJ71306.1"/>
    <property type="molecule type" value="Genomic_DNA"/>
</dbReference>
<evidence type="ECO:0000313" key="4">
    <source>
        <dbReference type="EMBL" id="XDJ53458.1"/>
    </source>
</evidence>
<keyword evidence="1" id="KW-0238">DNA-binding</keyword>
<evidence type="ECO:0000313" key="14">
    <source>
        <dbReference type="EMBL" id="XDJ84461.1"/>
    </source>
</evidence>
<dbReference type="InterPro" id="IPR013430">
    <property type="entry name" value="Toxin_antidote_HigA"/>
</dbReference>
<evidence type="ECO:0000256" key="1">
    <source>
        <dbReference type="ARBA" id="ARBA00023125"/>
    </source>
</evidence>
<dbReference type="PANTHER" id="PTHR36924:SF1">
    <property type="entry name" value="ANTITOXIN HIGA-1"/>
    <property type="match status" value="1"/>
</dbReference>
<dbReference type="KEGG" id="cgin:ABRZ00_02505"/>
<gene>
    <name evidence="6" type="ORF">ABRY90_02200</name>
    <name evidence="9" type="ORF">ABRY91_08415</name>
    <name evidence="7" type="ORF">ABRY92_10945</name>
    <name evidence="17" type="ORF">ABRY95_03265</name>
    <name evidence="13" type="ORF">ABRY96_06695</name>
    <name evidence="11" type="ORF">ABRY97_08010</name>
    <name evidence="15" type="ORF">ABRY98_07845</name>
    <name evidence="5" type="ORF">ABRZ00_02505</name>
    <name evidence="4" type="ORF">ABRZ01_02865</name>
    <name evidence="3" type="ORF">ABRZ02_13870</name>
    <name evidence="8" type="ORF">ABRZ03_06050</name>
    <name evidence="18" type="ORF">ABRZ05_08735</name>
    <name evidence="10" type="ORF">ABRZ06_10265</name>
    <name evidence="14" type="ORF">ABRZ08_09480</name>
    <name evidence="12" type="ORF">ABRZ10_10430</name>
    <name evidence="19" type="ORF">ABRZ11_08390</name>
    <name evidence="16" type="ORF">ABRZ12_00500</name>
</gene>
<proteinExistence type="predicted"/>
<dbReference type="PANTHER" id="PTHR36924">
    <property type="entry name" value="ANTITOXIN HIGA-1"/>
    <property type="match status" value="1"/>
</dbReference>
<name>A0AB39F9N7_9BURK</name>
<evidence type="ECO:0000313" key="9">
    <source>
        <dbReference type="EMBL" id="XDJ65459.1"/>
    </source>
</evidence>
<evidence type="ECO:0000313" key="11">
    <source>
        <dbReference type="EMBL" id="XDJ73579.1"/>
    </source>
</evidence>
<dbReference type="CDD" id="cd00093">
    <property type="entry name" value="HTH_XRE"/>
    <property type="match status" value="1"/>
</dbReference>